<comment type="catalytic activity">
    <reaction evidence="1">
        <text>ATP + protein L-histidine = ADP + protein N-phospho-L-histidine.</text>
        <dbReference type="EC" id="2.7.13.3"/>
    </reaction>
</comment>
<dbReference type="PROSITE" id="PS50110">
    <property type="entry name" value="RESPONSE_REGULATORY"/>
    <property type="match status" value="1"/>
</dbReference>
<dbReference type="PANTHER" id="PTHR43065">
    <property type="entry name" value="SENSOR HISTIDINE KINASE"/>
    <property type="match status" value="1"/>
</dbReference>
<dbReference type="SMART" id="SM00388">
    <property type="entry name" value="HisKA"/>
    <property type="match status" value="1"/>
</dbReference>
<dbReference type="InterPro" id="IPR036890">
    <property type="entry name" value="HATPase_C_sf"/>
</dbReference>
<evidence type="ECO:0000256" key="2">
    <source>
        <dbReference type="ARBA" id="ARBA00012438"/>
    </source>
</evidence>
<evidence type="ECO:0000256" key="5">
    <source>
        <dbReference type="SAM" id="Coils"/>
    </source>
</evidence>
<dbReference type="InterPro" id="IPR003594">
    <property type="entry name" value="HATPase_dom"/>
</dbReference>
<dbReference type="SUPFAM" id="SSF52172">
    <property type="entry name" value="CheY-like"/>
    <property type="match status" value="1"/>
</dbReference>
<dbReference type="InterPro" id="IPR005467">
    <property type="entry name" value="His_kinase_dom"/>
</dbReference>
<dbReference type="Pfam" id="PF02518">
    <property type="entry name" value="HATPase_c"/>
    <property type="match status" value="1"/>
</dbReference>
<gene>
    <name evidence="9" type="ORF">ABEG18_00495</name>
</gene>
<dbReference type="SMART" id="SM00387">
    <property type="entry name" value="HATPase_c"/>
    <property type="match status" value="1"/>
</dbReference>
<feature type="modified residue" description="4-aspartylphosphate" evidence="4">
    <location>
        <position position="804"/>
    </location>
</feature>
<evidence type="ECO:0000259" key="6">
    <source>
        <dbReference type="PROSITE" id="PS50109"/>
    </source>
</evidence>
<feature type="domain" description="PAS" evidence="8">
    <location>
        <begin position="391"/>
        <end position="442"/>
    </location>
</feature>
<evidence type="ECO:0000256" key="3">
    <source>
        <dbReference type="ARBA" id="ARBA00022553"/>
    </source>
</evidence>
<dbReference type="InterPro" id="IPR001789">
    <property type="entry name" value="Sig_transdc_resp-reg_receiver"/>
</dbReference>
<protein>
    <recommendedName>
        <fullName evidence="2">histidine kinase</fullName>
        <ecNumber evidence="2">2.7.13.3</ecNumber>
    </recommendedName>
</protein>
<dbReference type="Gene3D" id="3.30.450.20">
    <property type="entry name" value="PAS domain"/>
    <property type="match status" value="4"/>
</dbReference>
<dbReference type="SMART" id="SM00091">
    <property type="entry name" value="PAS"/>
    <property type="match status" value="3"/>
</dbReference>
<dbReference type="SUPFAM" id="SSF55785">
    <property type="entry name" value="PYP-like sensor domain (PAS domain)"/>
    <property type="match status" value="4"/>
</dbReference>
<organism evidence="9">
    <name type="scientific">Alsobacter sp. KACC 23698</name>
    <dbReference type="NCBI Taxonomy" id="3149229"/>
    <lineage>
        <taxon>Bacteria</taxon>
        <taxon>Pseudomonadati</taxon>
        <taxon>Pseudomonadota</taxon>
        <taxon>Alphaproteobacteria</taxon>
        <taxon>Hyphomicrobiales</taxon>
        <taxon>Alsobacteraceae</taxon>
        <taxon>Alsobacter</taxon>
    </lineage>
</organism>
<dbReference type="PROSITE" id="PS50112">
    <property type="entry name" value="PAS"/>
    <property type="match status" value="2"/>
</dbReference>
<dbReference type="InterPro" id="IPR035965">
    <property type="entry name" value="PAS-like_dom_sf"/>
</dbReference>
<dbReference type="PRINTS" id="PR00344">
    <property type="entry name" value="BCTRLSENSOR"/>
</dbReference>
<dbReference type="Gene3D" id="3.30.565.10">
    <property type="entry name" value="Histidine kinase-like ATPase, C-terminal domain"/>
    <property type="match status" value="1"/>
</dbReference>
<dbReference type="InterPro" id="IPR036097">
    <property type="entry name" value="HisK_dim/P_sf"/>
</dbReference>
<dbReference type="InterPro" id="IPR001610">
    <property type="entry name" value="PAC"/>
</dbReference>
<dbReference type="SUPFAM" id="SSF47384">
    <property type="entry name" value="Homodimeric domain of signal transducing histidine kinase"/>
    <property type="match status" value="1"/>
</dbReference>
<dbReference type="PROSITE" id="PS50109">
    <property type="entry name" value="HIS_KIN"/>
    <property type="match status" value="1"/>
</dbReference>
<dbReference type="Gene3D" id="1.10.287.130">
    <property type="match status" value="1"/>
</dbReference>
<evidence type="ECO:0000259" key="7">
    <source>
        <dbReference type="PROSITE" id="PS50110"/>
    </source>
</evidence>
<evidence type="ECO:0000259" key="8">
    <source>
        <dbReference type="PROSITE" id="PS50112"/>
    </source>
</evidence>
<dbReference type="SMART" id="SM00086">
    <property type="entry name" value="PAC"/>
    <property type="match status" value="3"/>
</dbReference>
<dbReference type="InterPro" id="IPR000014">
    <property type="entry name" value="PAS"/>
</dbReference>
<sequence>MFVAWGEDLCFLYNDPYAEILGAKHPQALGAPFQDVWREIWPDIEPFIDAALAGDAVFHENLPLLMNRKGHEEQTWFTFSYSPVRDDEGQIAGMFCTCAETTAQVLAERQKDEIQERQRQMLQQMPGFVAMLSGPDLIFTYVNDAYVAISERADFLGRRFRDVFADIAGQGFHELFEEVFHSGEGVVRRGMELRLHGRQDVQYVDFVLEPIRDDKGSVTGVFVGGYETTEVYQGSESLRQSNALLRQLNADLERQDLERARERQLTWEVSSDLLAIATPDGRFASVNPAWTATLGWPAEHVTSTQLLEFLHPDDVQRSHAALQRLREGEPVLRFENRYAHADGGWRWLSWVAVPVDNKIYCSGRDVTAEKEAEAERDRLWTLSEDMLARADYAGKMSAVNPAWTQVLGWSQHELLTNPYADIIHAEDVPGTVAALQQMGRTGQPTRFENRILAKTGEWKPIGWTVSPEPDNVNFIAIGRDMTQYKARERELEHAQDALRQSQKMEAMGSLTGGVAHDFNNLLTPIIGSLDMLVRRGLGNERERRMIDGALQSADRAKTLVQRLLAFARRQPLQPVAVDLRRLVNGMAGLIGSTVGPKINVNVELADDLPPANADPNQLEMAILNLGVNARDAMPDGGTLVIAAKAEQVQREHRSRLKPGDYVRLSVTDTGVGMDDTTRARAIEPFFSTKGVGKGTGLGLSMVHGLVAQLGGGLAIESAPNQGTTVHFWLPISSEQVQNQDDADGASASSRARGVAMLVDDEDLVRMSTADMLIDFGYDVIEASSAEEALKLVRGGAKADLLVTDHLMPGMSGAELAHELRSTMPNLPVLVVSGYAEADGMPSDLQRLTKPFRNTELAESLDRLLREPAAHQ</sequence>
<dbReference type="InterPro" id="IPR013655">
    <property type="entry name" value="PAS_fold_3"/>
</dbReference>
<reference evidence="9" key="1">
    <citation type="submission" date="2024-05" db="EMBL/GenBank/DDBJ databases">
        <authorList>
            <person name="Kim S."/>
            <person name="Heo J."/>
            <person name="Choi H."/>
            <person name="Choi Y."/>
            <person name="Kwon S.-W."/>
            <person name="Kim Y."/>
        </authorList>
    </citation>
    <scope>NUCLEOTIDE SEQUENCE</scope>
    <source>
        <strain evidence="9">KACC 23698</strain>
    </source>
</reference>
<dbReference type="PANTHER" id="PTHR43065:SF42">
    <property type="entry name" value="TWO-COMPONENT SENSOR PPRA"/>
    <property type="match status" value="1"/>
</dbReference>
<dbReference type="Pfam" id="PF08447">
    <property type="entry name" value="PAS_3"/>
    <property type="match status" value="1"/>
</dbReference>
<proteinExistence type="predicted"/>
<dbReference type="Pfam" id="PF08448">
    <property type="entry name" value="PAS_4"/>
    <property type="match status" value="3"/>
</dbReference>
<dbReference type="InterPro" id="IPR004358">
    <property type="entry name" value="Sig_transdc_His_kin-like_C"/>
</dbReference>
<keyword evidence="5" id="KW-0175">Coiled coil</keyword>
<evidence type="ECO:0000256" key="1">
    <source>
        <dbReference type="ARBA" id="ARBA00000085"/>
    </source>
</evidence>
<accession>A0AAU7JG02</accession>
<dbReference type="Pfam" id="PF00512">
    <property type="entry name" value="HisKA"/>
    <property type="match status" value="1"/>
</dbReference>
<dbReference type="InterPro" id="IPR003661">
    <property type="entry name" value="HisK_dim/P_dom"/>
</dbReference>
<dbReference type="SUPFAM" id="SSF55874">
    <property type="entry name" value="ATPase domain of HSP90 chaperone/DNA topoisomerase II/histidine kinase"/>
    <property type="match status" value="1"/>
</dbReference>
<evidence type="ECO:0000256" key="4">
    <source>
        <dbReference type="PROSITE-ProRule" id="PRU00169"/>
    </source>
</evidence>
<feature type="coiled-coil region" evidence="5">
    <location>
        <begin position="235"/>
        <end position="265"/>
    </location>
</feature>
<dbReference type="NCBIfam" id="TIGR00229">
    <property type="entry name" value="sensory_box"/>
    <property type="match status" value="2"/>
</dbReference>
<feature type="domain" description="Response regulatory" evidence="7">
    <location>
        <begin position="754"/>
        <end position="864"/>
    </location>
</feature>
<dbReference type="SMART" id="SM00448">
    <property type="entry name" value="REC"/>
    <property type="match status" value="1"/>
</dbReference>
<dbReference type="Pfam" id="PF00072">
    <property type="entry name" value="Response_reg"/>
    <property type="match status" value="1"/>
</dbReference>
<dbReference type="EMBL" id="CP157484">
    <property type="protein sequence ID" value="XBO39301.1"/>
    <property type="molecule type" value="Genomic_DNA"/>
</dbReference>
<name>A0AAU7JG02_9HYPH</name>
<dbReference type="RefSeq" id="WP_406856142.1">
    <property type="nucleotide sequence ID" value="NZ_CP157484.1"/>
</dbReference>
<dbReference type="Gene3D" id="3.40.50.2300">
    <property type="match status" value="1"/>
</dbReference>
<dbReference type="InterPro" id="IPR011006">
    <property type="entry name" value="CheY-like_superfamily"/>
</dbReference>
<dbReference type="InterPro" id="IPR013656">
    <property type="entry name" value="PAS_4"/>
</dbReference>
<dbReference type="CDD" id="cd00130">
    <property type="entry name" value="PAS"/>
    <property type="match status" value="2"/>
</dbReference>
<dbReference type="GO" id="GO:0000155">
    <property type="term" value="F:phosphorelay sensor kinase activity"/>
    <property type="evidence" value="ECO:0007669"/>
    <property type="project" value="InterPro"/>
</dbReference>
<evidence type="ECO:0000313" key="9">
    <source>
        <dbReference type="EMBL" id="XBO39301.1"/>
    </source>
</evidence>
<feature type="domain" description="PAS" evidence="8">
    <location>
        <begin position="268"/>
        <end position="329"/>
    </location>
</feature>
<feature type="domain" description="Histidine kinase" evidence="6">
    <location>
        <begin position="513"/>
        <end position="733"/>
    </location>
</feature>
<keyword evidence="3 4" id="KW-0597">Phosphoprotein</keyword>
<dbReference type="EC" id="2.7.13.3" evidence="2"/>
<dbReference type="AlphaFoldDB" id="A0AAU7JG02"/>
<dbReference type="CDD" id="cd00082">
    <property type="entry name" value="HisKA"/>
    <property type="match status" value="1"/>
</dbReference>